<dbReference type="EMBL" id="GBRH01281465">
    <property type="protein sequence ID" value="JAD16430.1"/>
    <property type="molecule type" value="Transcribed_RNA"/>
</dbReference>
<organism evidence="2">
    <name type="scientific">Arundo donax</name>
    <name type="common">Giant reed</name>
    <name type="synonym">Donax arundinaceus</name>
    <dbReference type="NCBI Taxonomy" id="35708"/>
    <lineage>
        <taxon>Eukaryota</taxon>
        <taxon>Viridiplantae</taxon>
        <taxon>Streptophyta</taxon>
        <taxon>Embryophyta</taxon>
        <taxon>Tracheophyta</taxon>
        <taxon>Spermatophyta</taxon>
        <taxon>Magnoliopsida</taxon>
        <taxon>Liliopsida</taxon>
        <taxon>Poales</taxon>
        <taxon>Poaceae</taxon>
        <taxon>PACMAD clade</taxon>
        <taxon>Arundinoideae</taxon>
        <taxon>Arundineae</taxon>
        <taxon>Arundo</taxon>
    </lineage>
</organism>
<accession>A0A0A8XUS4</accession>
<dbReference type="AlphaFoldDB" id="A0A0A8XUS4"/>
<evidence type="ECO:0000313" key="2">
    <source>
        <dbReference type="EMBL" id="JAD16430.1"/>
    </source>
</evidence>
<proteinExistence type="predicted"/>
<protein>
    <submittedName>
        <fullName evidence="2">Uncharacterized protein</fullName>
    </submittedName>
</protein>
<reference evidence="2" key="2">
    <citation type="journal article" date="2015" name="Data Brief">
        <title>Shoot transcriptome of the giant reed, Arundo donax.</title>
        <authorList>
            <person name="Barrero R.A."/>
            <person name="Guerrero F.D."/>
            <person name="Moolhuijzen P."/>
            <person name="Goolsby J.A."/>
            <person name="Tidwell J."/>
            <person name="Bellgard S.E."/>
            <person name="Bellgard M.I."/>
        </authorList>
    </citation>
    <scope>NUCLEOTIDE SEQUENCE</scope>
    <source>
        <tissue evidence="2">Shoot tissue taken approximately 20 cm above the soil surface</tissue>
    </source>
</reference>
<evidence type="ECO:0000256" key="1">
    <source>
        <dbReference type="SAM" id="MobiDB-lite"/>
    </source>
</evidence>
<name>A0A0A8XUS4_ARUDO</name>
<reference evidence="2" key="1">
    <citation type="submission" date="2014-09" db="EMBL/GenBank/DDBJ databases">
        <authorList>
            <person name="Magalhaes I.L.F."/>
            <person name="Oliveira U."/>
            <person name="Santos F.R."/>
            <person name="Vidigal T.H.D.A."/>
            <person name="Brescovit A.D."/>
            <person name="Santos A.J."/>
        </authorList>
    </citation>
    <scope>NUCLEOTIDE SEQUENCE</scope>
    <source>
        <tissue evidence="2">Shoot tissue taken approximately 20 cm above the soil surface</tissue>
    </source>
</reference>
<feature type="region of interest" description="Disordered" evidence="1">
    <location>
        <begin position="31"/>
        <end position="60"/>
    </location>
</feature>
<sequence>MRNGLKAAGFMWQWSSARRSRRRALEAAARASSSSAALSCGSKGRAAGGKRPATQGASCRGDELVRRRHSEVAWGGAPARGRARAVVRRVAFFPCAFSCPVLCSCSCLDPTCEPTKA</sequence>